<dbReference type="AlphaFoldDB" id="A0A516PVQ9"/>
<dbReference type="InterPro" id="IPR034151">
    <property type="entry name" value="TOPRIM_DnaG_bac"/>
</dbReference>
<dbReference type="Pfam" id="PF08401">
    <property type="entry name" value="ArdcN"/>
    <property type="match status" value="1"/>
</dbReference>
<evidence type="ECO:0000259" key="2">
    <source>
        <dbReference type="PROSITE" id="PS50880"/>
    </source>
</evidence>
<dbReference type="InterPro" id="IPR006171">
    <property type="entry name" value="TOPRIM_dom"/>
</dbReference>
<dbReference type="CDD" id="cd03364">
    <property type="entry name" value="TOPRIM_DnaG_primases"/>
    <property type="match status" value="1"/>
</dbReference>
<dbReference type="SMART" id="SM00493">
    <property type="entry name" value="TOPRIM"/>
    <property type="match status" value="1"/>
</dbReference>
<dbReference type="OrthoDB" id="7605626at2"/>
<sequence>MSEESAARPRVTIEELHDQLRAAVDAIETGKQWQSWLDFARRLHRYSFHNLMLIMAQRPDATTVASYNTWKSTRRQVRRGERSIKILAPVTRRVEVTDELGRPKLDPDGHKTVRQHVVGFRPASVFDISQTSGPPIPQPVQPNLLAGSAPAGLWDALANEISERGYRLLRAGDERLGQANGLTVPSQREVVVRDNVDAAQAVKSLAHELAHVLLHVQGESDDEPCRGIREVEAESVAYLTLSARGVVTDAYSFPYVALWAYPIAAVEHVELSEIVSRTGQRVIDAARTIMDAIEPHMAKTSSPSEAAVAVRVTEAAERTSVLRDEAKALALPPDARSILVAIVADSQAFLRQHVTGSWVPNYLAERALLPAVNSHGVGYAPTGWTNLTDHLRSLGYSDEHIEAAGMSTRARTGHLIDRMRDRMTLPVRDERGDVVGFTARVRLDAGDDLPKYVNTPTTLIFHKGDLIYRLAESSTLLRNGHRPVITEGPLDAIAVDLAAQQTGSDLVGLATSGTAFTADHERRLSDVVGTAPIYLAFDGDEAGRKAAERAWSRLVDAGHREVKVADLPSGTDPAALAETNASALVRVLDDAGDAAYVLADRKIAEANIGDDDVDRRLAVFRELATWAERLPLEQRVDFVRHLADGTGMDPVDAAADVAERHPTFLSDGAPGRALCNSAVLASMLDDGASSAQTDQIGAPVAERASHRAEVAG</sequence>
<dbReference type="GO" id="GO:0006269">
    <property type="term" value="P:DNA replication, synthesis of primer"/>
    <property type="evidence" value="ECO:0007669"/>
    <property type="project" value="TreeGrafter"/>
</dbReference>
<feature type="region of interest" description="Disordered" evidence="1">
    <location>
        <begin position="693"/>
        <end position="712"/>
    </location>
</feature>
<dbReference type="GO" id="GO:0005737">
    <property type="term" value="C:cytoplasm"/>
    <property type="evidence" value="ECO:0007669"/>
    <property type="project" value="TreeGrafter"/>
</dbReference>
<proteinExistence type="predicted"/>
<dbReference type="Gene3D" id="3.40.1360.10">
    <property type="match status" value="1"/>
</dbReference>
<dbReference type="GO" id="GO:0003697">
    <property type="term" value="F:single-stranded DNA binding"/>
    <property type="evidence" value="ECO:0007669"/>
    <property type="project" value="InterPro"/>
</dbReference>
<feature type="domain" description="Toprim" evidence="2">
    <location>
        <begin position="481"/>
        <end position="569"/>
    </location>
</feature>
<reference evidence="3 4" key="1">
    <citation type="submission" date="2019-07" db="EMBL/GenBank/DDBJ databases">
        <title>Microlunatus dokdonensis sp. nov. isolated from the rhizospheric soil of the wild plant Elymus tsukushiensis.</title>
        <authorList>
            <person name="Ghim S.-Y."/>
            <person name="Hwang Y.-J."/>
            <person name="Son J.-S."/>
            <person name="Shin J.-H."/>
        </authorList>
    </citation>
    <scope>NUCLEOTIDE SEQUENCE [LARGE SCALE GENOMIC DNA]</scope>
    <source>
        <strain evidence="3 4">KUDC0627</strain>
    </source>
</reference>
<dbReference type="PANTHER" id="PTHR30313:SF2">
    <property type="entry name" value="DNA PRIMASE"/>
    <property type="match status" value="1"/>
</dbReference>
<organism evidence="3 4">
    <name type="scientific">Microlunatus elymi</name>
    <dbReference type="NCBI Taxonomy" id="2596828"/>
    <lineage>
        <taxon>Bacteria</taxon>
        <taxon>Bacillati</taxon>
        <taxon>Actinomycetota</taxon>
        <taxon>Actinomycetes</taxon>
        <taxon>Propionibacteriales</taxon>
        <taxon>Propionibacteriaceae</taxon>
        <taxon>Microlunatus</taxon>
    </lineage>
</organism>
<dbReference type="PROSITE" id="PS50880">
    <property type="entry name" value="TOPRIM"/>
    <property type="match status" value="1"/>
</dbReference>
<dbReference type="Pfam" id="PF13155">
    <property type="entry name" value="Toprim_2"/>
    <property type="match status" value="1"/>
</dbReference>
<dbReference type="InterPro" id="IPR050219">
    <property type="entry name" value="DnaG_primase"/>
</dbReference>
<name>A0A516PVQ9_9ACTN</name>
<dbReference type="EMBL" id="CP041692">
    <property type="protein sequence ID" value="QDP95278.1"/>
    <property type="molecule type" value="Genomic_DNA"/>
</dbReference>
<dbReference type="KEGG" id="mik:FOE78_04575"/>
<evidence type="ECO:0000313" key="4">
    <source>
        <dbReference type="Proteomes" id="UP000319263"/>
    </source>
</evidence>
<dbReference type="Pfam" id="PF08275">
    <property type="entry name" value="DNAG_N"/>
    <property type="match status" value="1"/>
</dbReference>
<dbReference type="InterPro" id="IPR037068">
    <property type="entry name" value="DNA_primase_core_N_sf"/>
</dbReference>
<dbReference type="SUPFAM" id="SSF56731">
    <property type="entry name" value="DNA primase core"/>
    <property type="match status" value="1"/>
</dbReference>
<protein>
    <submittedName>
        <fullName evidence="3">ImmA/IrrE family metallo-endopeptidase</fullName>
    </submittedName>
</protein>
<dbReference type="InterPro" id="IPR010359">
    <property type="entry name" value="IrrE_HExxH"/>
</dbReference>
<keyword evidence="4" id="KW-1185">Reference proteome</keyword>
<dbReference type="Gene3D" id="3.90.980.10">
    <property type="entry name" value="DNA primase, catalytic core, N-terminal domain"/>
    <property type="match status" value="1"/>
</dbReference>
<dbReference type="InterPro" id="IPR013610">
    <property type="entry name" value="ArdC_N"/>
</dbReference>
<evidence type="ECO:0000256" key="1">
    <source>
        <dbReference type="SAM" id="MobiDB-lite"/>
    </source>
</evidence>
<evidence type="ECO:0000313" key="3">
    <source>
        <dbReference type="EMBL" id="QDP95278.1"/>
    </source>
</evidence>
<dbReference type="PANTHER" id="PTHR30313">
    <property type="entry name" value="DNA PRIMASE"/>
    <property type="match status" value="1"/>
</dbReference>
<dbReference type="Pfam" id="PF06114">
    <property type="entry name" value="Peptidase_M78"/>
    <property type="match status" value="1"/>
</dbReference>
<accession>A0A516PVQ9</accession>
<gene>
    <name evidence="3" type="ORF">FOE78_04575</name>
</gene>
<dbReference type="Proteomes" id="UP000319263">
    <property type="component" value="Chromosome"/>
</dbReference>
<feature type="compositionally biased region" description="Basic and acidic residues" evidence="1">
    <location>
        <begin position="703"/>
        <end position="712"/>
    </location>
</feature>
<dbReference type="InterPro" id="IPR013264">
    <property type="entry name" value="DNAG_N"/>
</dbReference>